<protein>
    <submittedName>
        <fullName evidence="1">Uncharacterized protein</fullName>
    </submittedName>
</protein>
<evidence type="ECO:0000313" key="2">
    <source>
        <dbReference type="Proteomes" id="UP000321323"/>
    </source>
</evidence>
<accession>A0ABZ1URN1</accession>
<gene>
    <name evidence="1" type="ORF">E7V67_006220</name>
</gene>
<dbReference type="Proteomes" id="UP000321323">
    <property type="component" value="Chromosome"/>
</dbReference>
<organism evidence="1 2">
    <name type="scientific">[Empedobacter] haloabium</name>
    <dbReference type="NCBI Taxonomy" id="592317"/>
    <lineage>
        <taxon>Bacteria</taxon>
        <taxon>Pseudomonadati</taxon>
        <taxon>Pseudomonadota</taxon>
        <taxon>Betaproteobacteria</taxon>
        <taxon>Burkholderiales</taxon>
        <taxon>Oxalobacteraceae</taxon>
        <taxon>Telluria group</taxon>
        <taxon>Telluria group incertae sedis</taxon>
    </lineage>
</organism>
<reference evidence="1 2" key="1">
    <citation type="journal article" date="2019" name="Int. J. Syst. Evol. Microbiol.">
        <title>The Draft Whole-Genome Sequence of the Antibiotic Producer Empedobacter haloabium ATCC 31962 Provides Indications for Its Taxonomic Reclassification.</title>
        <authorList>
            <person name="Miess H."/>
            <person name="Arlt P."/>
            <person name="Apel A.K."/>
            <person name="Weber T."/>
            <person name="Nieselt K."/>
            <person name="Hanssen F."/>
            <person name="Czemmel S."/>
            <person name="Nahnsen S."/>
            <person name="Gross H."/>
        </authorList>
    </citation>
    <scope>NUCLEOTIDE SEQUENCE [LARGE SCALE GENOMIC DNA]</scope>
    <source>
        <strain evidence="1 2">ATCC 31962</strain>
    </source>
</reference>
<evidence type="ECO:0000313" key="1">
    <source>
        <dbReference type="EMBL" id="WUR14701.1"/>
    </source>
</evidence>
<sequence>MANGAVVAWRDMFGADVRAEDVAMIARLVDEMPGVDGGAGNWHLTPVMHLR</sequence>
<dbReference type="EMBL" id="CP136508">
    <property type="protein sequence ID" value="WUR14701.1"/>
    <property type="molecule type" value="Genomic_DNA"/>
</dbReference>
<proteinExistence type="predicted"/>
<name>A0ABZ1URN1_9BURK</name>
<keyword evidence="2" id="KW-1185">Reference proteome</keyword>